<organism evidence="2 3">
    <name type="scientific">Pullulanibacillus camelliae</name>
    <dbReference type="NCBI Taxonomy" id="1707096"/>
    <lineage>
        <taxon>Bacteria</taxon>
        <taxon>Bacillati</taxon>
        <taxon>Bacillota</taxon>
        <taxon>Bacilli</taxon>
        <taxon>Bacillales</taxon>
        <taxon>Sporolactobacillaceae</taxon>
        <taxon>Pullulanibacillus</taxon>
    </lineage>
</organism>
<dbReference type="AlphaFoldDB" id="A0A8J2VNB6"/>
<protein>
    <submittedName>
        <fullName evidence="2">Uncharacterized protein</fullName>
    </submittedName>
</protein>
<evidence type="ECO:0000313" key="3">
    <source>
        <dbReference type="Proteomes" id="UP000628775"/>
    </source>
</evidence>
<reference evidence="2" key="1">
    <citation type="journal article" date="2014" name="Int. J. Syst. Evol. Microbiol.">
        <title>Complete genome sequence of Corynebacterium casei LMG S-19264T (=DSM 44701T), isolated from a smear-ripened cheese.</title>
        <authorList>
            <consortium name="US DOE Joint Genome Institute (JGI-PGF)"/>
            <person name="Walter F."/>
            <person name="Albersmeier A."/>
            <person name="Kalinowski J."/>
            <person name="Ruckert C."/>
        </authorList>
    </citation>
    <scope>NUCLEOTIDE SEQUENCE</scope>
    <source>
        <strain evidence="2">CGMCC 1.15371</strain>
    </source>
</reference>
<comment type="caution">
    <text evidence="2">The sequence shown here is derived from an EMBL/GenBank/DDBJ whole genome shotgun (WGS) entry which is preliminary data.</text>
</comment>
<evidence type="ECO:0000256" key="1">
    <source>
        <dbReference type="SAM" id="MobiDB-lite"/>
    </source>
</evidence>
<sequence>MAFHRLMDYLFRNSKEWQSATRQLKMQQETIQKLYELLDKLEGNKEERVLKSPTIIEHIHVDKVVVEHYKQSNNFGALGIKSLEGRLNIGANYGTTEPLTEKEKKEKSAYKKAKDDVKMKSQPPKTTIRSRSST</sequence>
<feature type="compositionally biased region" description="Basic and acidic residues" evidence="1">
    <location>
        <begin position="99"/>
        <end position="119"/>
    </location>
</feature>
<name>A0A8J2VNB6_9BACL</name>
<dbReference type="EMBL" id="BMIR01000002">
    <property type="protein sequence ID" value="GGE32303.1"/>
    <property type="molecule type" value="Genomic_DNA"/>
</dbReference>
<dbReference type="RefSeq" id="WP_188689649.1">
    <property type="nucleotide sequence ID" value="NZ_BMIR01000002.1"/>
</dbReference>
<feature type="compositionally biased region" description="Polar residues" evidence="1">
    <location>
        <begin position="123"/>
        <end position="134"/>
    </location>
</feature>
<gene>
    <name evidence="2" type="ORF">GCM10011391_08710</name>
</gene>
<accession>A0A8J2VNB6</accession>
<evidence type="ECO:0000313" key="2">
    <source>
        <dbReference type="EMBL" id="GGE32303.1"/>
    </source>
</evidence>
<proteinExistence type="predicted"/>
<dbReference type="Proteomes" id="UP000628775">
    <property type="component" value="Unassembled WGS sequence"/>
</dbReference>
<keyword evidence="3" id="KW-1185">Reference proteome</keyword>
<reference evidence="2" key="2">
    <citation type="submission" date="2020-09" db="EMBL/GenBank/DDBJ databases">
        <authorList>
            <person name="Sun Q."/>
            <person name="Zhou Y."/>
        </authorList>
    </citation>
    <scope>NUCLEOTIDE SEQUENCE</scope>
    <source>
        <strain evidence="2">CGMCC 1.15371</strain>
    </source>
</reference>
<feature type="region of interest" description="Disordered" evidence="1">
    <location>
        <begin position="92"/>
        <end position="134"/>
    </location>
</feature>